<dbReference type="Gene3D" id="1.20.1740.10">
    <property type="entry name" value="Amino acid/polyamine transporter I"/>
    <property type="match status" value="1"/>
</dbReference>
<evidence type="ECO:0000256" key="6">
    <source>
        <dbReference type="ARBA" id="ARBA00023136"/>
    </source>
</evidence>
<keyword evidence="4" id="KW-0029">Amino-acid transport</keyword>
<dbReference type="PANTHER" id="PTHR43341">
    <property type="entry name" value="AMINO ACID PERMEASE"/>
    <property type="match status" value="1"/>
</dbReference>
<reference evidence="10 11" key="1">
    <citation type="submission" date="2016-07" db="EMBL/GenBank/DDBJ databases">
        <title>Draft genome of the white-rot fungus Obba rivulosa 3A-2.</title>
        <authorList>
            <consortium name="DOE Joint Genome Institute"/>
            <person name="Miettinen O."/>
            <person name="Riley R."/>
            <person name="Acob R."/>
            <person name="Barry K."/>
            <person name="Cullen D."/>
            <person name="De Vries R."/>
            <person name="Hainaut M."/>
            <person name="Hatakka A."/>
            <person name="Henrissat B."/>
            <person name="Hilden K."/>
            <person name="Kuo R."/>
            <person name="Labutti K."/>
            <person name="Lipzen A."/>
            <person name="Makela M.R."/>
            <person name="Sandor L."/>
            <person name="Spatafora J.W."/>
            <person name="Grigoriev I.V."/>
            <person name="Hibbett D.S."/>
        </authorList>
    </citation>
    <scope>NUCLEOTIDE SEQUENCE [LARGE SCALE GENOMIC DNA]</scope>
    <source>
        <strain evidence="10 11">3A-2</strain>
    </source>
</reference>
<dbReference type="EMBL" id="KV722478">
    <property type="protein sequence ID" value="OCH87655.1"/>
    <property type="molecule type" value="Genomic_DNA"/>
</dbReference>
<evidence type="ECO:0000259" key="9">
    <source>
        <dbReference type="Pfam" id="PF00324"/>
    </source>
</evidence>
<dbReference type="PIRSF" id="PIRSF006060">
    <property type="entry name" value="AA_transporter"/>
    <property type="match status" value="1"/>
</dbReference>
<dbReference type="GO" id="GO:0015171">
    <property type="term" value="F:amino acid transmembrane transporter activity"/>
    <property type="evidence" value="ECO:0007669"/>
    <property type="project" value="TreeGrafter"/>
</dbReference>
<evidence type="ECO:0000256" key="1">
    <source>
        <dbReference type="ARBA" id="ARBA00004141"/>
    </source>
</evidence>
<dbReference type="Proteomes" id="UP000250043">
    <property type="component" value="Unassembled WGS sequence"/>
</dbReference>
<keyword evidence="6 8" id="KW-0472">Membrane</keyword>
<evidence type="ECO:0000256" key="8">
    <source>
        <dbReference type="SAM" id="Phobius"/>
    </source>
</evidence>
<feature type="transmembrane region" description="Helical" evidence="8">
    <location>
        <begin position="307"/>
        <end position="326"/>
    </location>
</feature>
<organism evidence="10 11">
    <name type="scientific">Obba rivulosa</name>
    <dbReference type="NCBI Taxonomy" id="1052685"/>
    <lineage>
        <taxon>Eukaryota</taxon>
        <taxon>Fungi</taxon>
        <taxon>Dikarya</taxon>
        <taxon>Basidiomycota</taxon>
        <taxon>Agaricomycotina</taxon>
        <taxon>Agaricomycetes</taxon>
        <taxon>Polyporales</taxon>
        <taxon>Gelatoporiaceae</taxon>
        <taxon>Obba</taxon>
    </lineage>
</organism>
<feature type="transmembrane region" description="Helical" evidence="8">
    <location>
        <begin position="276"/>
        <end position="295"/>
    </location>
</feature>
<feature type="transmembrane region" description="Helical" evidence="8">
    <location>
        <begin position="403"/>
        <end position="427"/>
    </location>
</feature>
<dbReference type="AlphaFoldDB" id="A0A8E2DH03"/>
<evidence type="ECO:0000256" key="3">
    <source>
        <dbReference type="ARBA" id="ARBA00022692"/>
    </source>
</evidence>
<evidence type="ECO:0000256" key="5">
    <source>
        <dbReference type="ARBA" id="ARBA00022989"/>
    </source>
</evidence>
<gene>
    <name evidence="10" type="ORF">OBBRIDRAFT_820542</name>
</gene>
<keyword evidence="11" id="KW-1185">Reference proteome</keyword>
<dbReference type="GO" id="GO:0016020">
    <property type="term" value="C:membrane"/>
    <property type="evidence" value="ECO:0007669"/>
    <property type="project" value="UniProtKB-SubCell"/>
</dbReference>
<dbReference type="OrthoDB" id="10062876at2759"/>
<name>A0A8E2DH03_9APHY</name>
<evidence type="ECO:0000313" key="10">
    <source>
        <dbReference type="EMBL" id="OCH87655.1"/>
    </source>
</evidence>
<dbReference type="InterPro" id="IPR050524">
    <property type="entry name" value="APC_YAT"/>
</dbReference>
<feature type="transmembrane region" description="Helical" evidence="8">
    <location>
        <begin position="477"/>
        <end position="497"/>
    </location>
</feature>
<feature type="transmembrane region" description="Helical" evidence="8">
    <location>
        <begin position="72"/>
        <end position="92"/>
    </location>
</feature>
<evidence type="ECO:0000256" key="7">
    <source>
        <dbReference type="SAM" id="MobiDB-lite"/>
    </source>
</evidence>
<accession>A0A8E2DH03</accession>
<feature type="transmembrane region" description="Helical" evidence="8">
    <location>
        <begin position="153"/>
        <end position="173"/>
    </location>
</feature>
<feature type="transmembrane region" description="Helical" evidence="8">
    <location>
        <begin position="45"/>
        <end position="66"/>
    </location>
</feature>
<keyword evidence="5 8" id="KW-1133">Transmembrane helix</keyword>
<evidence type="ECO:0000256" key="2">
    <source>
        <dbReference type="ARBA" id="ARBA00022448"/>
    </source>
</evidence>
<feature type="transmembrane region" description="Helical" evidence="8">
    <location>
        <begin position="125"/>
        <end position="147"/>
    </location>
</feature>
<keyword evidence="3 8" id="KW-0812">Transmembrane</keyword>
<dbReference type="PROSITE" id="PS00218">
    <property type="entry name" value="AMINO_ACID_PERMEASE_1"/>
    <property type="match status" value="1"/>
</dbReference>
<evidence type="ECO:0000256" key="4">
    <source>
        <dbReference type="ARBA" id="ARBA00022970"/>
    </source>
</evidence>
<feature type="domain" description="Amino acid permease/ SLC12A" evidence="9">
    <location>
        <begin position="44"/>
        <end position="502"/>
    </location>
</feature>
<protein>
    <submittedName>
        <fullName evidence="10">Amino acid permease</fullName>
    </submittedName>
</protein>
<keyword evidence="2" id="KW-0813">Transport</keyword>
<feature type="region of interest" description="Disordered" evidence="7">
    <location>
        <begin position="1"/>
        <end position="26"/>
    </location>
</feature>
<comment type="subcellular location">
    <subcellularLocation>
        <location evidence="1">Membrane</location>
        <topology evidence="1">Multi-pass membrane protein</topology>
    </subcellularLocation>
</comment>
<feature type="transmembrane region" description="Helical" evidence="8">
    <location>
        <begin position="448"/>
        <end position="471"/>
    </location>
</feature>
<evidence type="ECO:0000313" key="11">
    <source>
        <dbReference type="Proteomes" id="UP000250043"/>
    </source>
</evidence>
<dbReference type="FunFam" id="1.20.1740.10:FF:000006">
    <property type="entry name" value="General amino acid permease"/>
    <property type="match status" value="1"/>
</dbReference>
<dbReference type="PANTHER" id="PTHR43341:SF20">
    <property type="entry name" value="AAT FAMILY AMINO ACID TRANSPORTER"/>
    <property type="match status" value="1"/>
</dbReference>
<sequence>MTERTEKDVVSTVKSADADYEESEGTASVEPVQYGLQRQMKNRHIAMISIGGVIGTGLFLGTASALRNGGPVGLLLGYCTVGSLCYCVMISLGEMAAFLPIPGGHITFAERFVDSAWSATLGFMYWYNWLIILPAELSAAAVLINYWNTTVSNAAWISMCLAVVWLINAFGAGAYGEAEFVFASIKVITISGLIILGIVLDLGGGPNHDRIGFRYWKHPGPFTQFDGIIGAKGRFLSWWAVMSQAAFSFIGTEVVAIAGAECKNPRRNIPKAIKRVYVRILLFYLGGVTIIGLLVPSTDPGLNLTDATAAASPFVIAINHAGIKVLPSIINACILTSAWSAANSDLYCSSRALYGLAINGNAPKIFMKVNKRGLPWVSLLFCGAFGLLSYMDIGDGSGKVFGWFANMTAIAGLLSWFGIAVTYIRFYKGLRIQGIDRKSLPFRAPFQPFAAWYAAFMCFFVCLLSGWNVFLKDSWDTAAFVTQYLPLMLFPIVYLGVRSWRRTCWINPAEMDFKSGLQDVLAASYDEPPPRNIFERIWSWMTYCLSARKF</sequence>
<proteinExistence type="predicted"/>
<dbReference type="InterPro" id="IPR004840">
    <property type="entry name" value="Amino_acid_permease_CS"/>
</dbReference>
<dbReference type="InterPro" id="IPR004841">
    <property type="entry name" value="AA-permease/SLC12A_dom"/>
</dbReference>
<feature type="transmembrane region" description="Helical" evidence="8">
    <location>
        <begin position="180"/>
        <end position="200"/>
    </location>
</feature>
<feature type="transmembrane region" description="Helical" evidence="8">
    <location>
        <begin position="373"/>
        <end position="391"/>
    </location>
</feature>
<dbReference type="Pfam" id="PF00324">
    <property type="entry name" value="AA_permease"/>
    <property type="match status" value="1"/>
</dbReference>